<keyword evidence="10" id="KW-1185">Reference proteome</keyword>
<organism evidence="9 10">
    <name type="scientific">Primorskyibacter flagellatus</name>
    <dbReference type="NCBI Taxonomy" id="1387277"/>
    <lineage>
        <taxon>Bacteria</taxon>
        <taxon>Pseudomonadati</taxon>
        <taxon>Pseudomonadota</taxon>
        <taxon>Alphaproteobacteria</taxon>
        <taxon>Rhodobacterales</taxon>
        <taxon>Roseobacteraceae</taxon>
        <taxon>Primorskyibacter</taxon>
    </lineage>
</organism>
<keyword evidence="4" id="KW-0418">Kinase</keyword>
<accession>A0A1W2BYA3</accession>
<dbReference type="STRING" id="1387277.SAMN06295998_10594"/>
<dbReference type="GO" id="GO:0005524">
    <property type="term" value="F:ATP binding"/>
    <property type="evidence" value="ECO:0007669"/>
    <property type="project" value="UniProtKB-KW"/>
</dbReference>
<dbReference type="AlphaFoldDB" id="A0A1W2BYA3"/>
<evidence type="ECO:0000259" key="8">
    <source>
        <dbReference type="Pfam" id="PF17042"/>
    </source>
</evidence>
<evidence type="ECO:0000256" key="6">
    <source>
        <dbReference type="ARBA" id="ARBA00023277"/>
    </source>
</evidence>
<sequence>MSEQIEQLVIVADDLTGALDMAAPFCAPDSSVVVATRPEAFADALARNADVTAVSTRTRDVDPDAASRCVASIIGQIPPGSRILKKVDSRLKGQIAAELSALPSGRLLVLPAIPEFGRIVQAEELRGFGVPTPIQVRDRLGPRGAQAQIPDTVSQAEMRAAFNAADDCAVLVGARGLAQAMADTAGIMQSRPDPLTGRIGVAVGSTDPITVEQVAELTDATHLLAPSGETDLPATLNRVTLMQAVIGPDSDPRRIAQALARSFVPLAGQVGSLILTGGATAETVLDALNVEILTVEGEIVPGLPLSAAKGWRIVTKSGGFGVPSALNDLTRDVE</sequence>
<dbReference type="Gene3D" id="3.40.980.20">
    <property type="entry name" value="Four-carbon acid sugar kinase, nucleotide binding domain"/>
    <property type="match status" value="1"/>
</dbReference>
<dbReference type="InterPro" id="IPR042213">
    <property type="entry name" value="NBD_C_sf"/>
</dbReference>
<dbReference type="Pfam" id="PF07005">
    <property type="entry name" value="SBD_N"/>
    <property type="match status" value="1"/>
</dbReference>
<evidence type="ECO:0000256" key="1">
    <source>
        <dbReference type="ARBA" id="ARBA00005715"/>
    </source>
</evidence>
<proteinExistence type="inferred from homology"/>
<keyword evidence="6" id="KW-0119">Carbohydrate metabolism</keyword>
<dbReference type="Pfam" id="PF17042">
    <property type="entry name" value="NBD_C"/>
    <property type="match status" value="1"/>
</dbReference>
<evidence type="ECO:0000256" key="4">
    <source>
        <dbReference type="ARBA" id="ARBA00022777"/>
    </source>
</evidence>
<keyword evidence="2" id="KW-0808">Transferase</keyword>
<evidence type="ECO:0000256" key="5">
    <source>
        <dbReference type="ARBA" id="ARBA00022840"/>
    </source>
</evidence>
<dbReference type="OrthoDB" id="9778478at2"/>
<dbReference type="RefSeq" id="WP_084352829.1">
    <property type="nucleotide sequence ID" value="NZ_FWYD01000005.1"/>
</dbReference>
<evidence type="ECO:0000313" key="10">
    <source>
        <dbReference type="Proteomes" id="UP000192330"/>
    </source>
</evidence>
<protein>
    <submittedName>
        <fullName evidence="9">Uncharacterized conserved protein YgbK, DUF1537 family</fullName>
    </submittedName>
</protein>
<dbReference type="GO" id="GO:0016301">
    <property type="term" value="F:kinase activity"/>
    <property type="evidence" value="ECO:0007669"/>
    <property type="project" value="UniProtKB-KW"/>
</dbReference>
<dbReference type="InterPro" id="IPR010737">
    <property type="entry name" value="4-carb_acid_sugar_kinase_N"/>
</dbReference>
<evidence type="ECO:0000259" key="7">
    <source>
        <dbReference type="Pfam" id="PF07005"/>
    </source>
</evidence>
<dbReference type="Proteomes" id="UP000192330">
    <property type="component" value="Unassembled WGS sequence"/>
</dbReference>
<dbReference type="Gene3D" id="3.40.50.10840">
    <property type="entry name" value="Putative sugar-binding, N-terminal domain"/>
    <property type="match status" value="1"/>
</dbReference>
<feature type="domain" description="Four-carbon acid sugar kinase N-terminal" evidence="7">
    <location>
        <begin position="8"/>
        <end position="124"/>
    </location>
</feature>
<keyword evidence="5" id="KW-0067">ATP-binding</keyword>
<name>A0A1W2BYA3_9RHOB</name>
<dbReference type="SUPFAM" id="SSF142764">
    <property type="entry name" value="YgbK-like"/>
    <property type="match status" value="1"/>
</dbReference>
<dbReference type="InterPro" id="IPR037051">
    <property type="entry name" value="4-carb_acid_sugar_kinase_N_sf"/>
</dbReference>
<dbReference type="InterPro" id="IPR031475">
    <property type="entry name" value="NBD_C"/>
</dbReference>
<keyword evidence="3" id="KW-0547">Nucleotide-binding</keyword>
<evidence type="ECO:0000256" key="3">
    <source>
        <dbReference type="ARBA" id="ARBA00022741"/>
    </source>
</evidence>
<dbReference type="EMBL" id="FWYD01000005">
    <property type="protein sequence ID" value="SMC77766.1"/>
    <property type="molecule type" value="Genomic_DNA"/>
</dbReference>
<evidence type="ECO:0000256" key="2">
    <source>
        <dbReference type="ARBA" id="ARBA00022679"/>
    </source>
</evidence>
<reference evidence="9 10" key="1">
    <citation type="submission" date="2017-04" db="EMBL/GenBank/DDBJ databases">
        <authorList>
            <person name="Afonso C.L."/>
            <person name="Miller P.J."/>
            <person name="Scott M.A."/>
            <person name="Spackman E."/>
            <person name="Goraichik I."/>
            <person name="Dimitrov K.M."/>
            <person name="Suarez D.L."/>
            <person name="Swayne D.E."/>
        </authorList>
    </citation>
    <scope>NUCLEOTIDE SEQUENCE [LARGE SCALE GENOMIC DNA]</scope>
    <source>
        <strain evidence="9 10">CGMCC 1.12644</strain>
    </source>
</reference>
<feature type="domain" description="Four-carbon acid sugar kinase nucleotide binding" evidence="8">
    <location>
        <begin position="240"/>
        <end position="326"/>
    </location>
</feature>
<gene>
    <name evidence="9" type="ORF">SAMN06295998_10594</name>
</gene>
<evidence type="ECO:0000313" key="9">
    <source>
        <dbReference type="EMBL" id="SMC77766.1"/>
    </source>
</evidence>
<comment type="similarity">
    <text evidence="1">Belongs to the four-carbon acid sugar kinase family.</text>
</comment>